<organism evidence="1">
    <name type="scientific">marine metagenome</name>
    <dbReference type="NCBI Taxonomy" id="408172"/>
    <lineage>
        <taxon>unclassified sequences</taxon>
        <taxon>metagenomes</taxon>
        <taxon>ecological metagenomes</taxon>
    </lineage>
</organism>
<accession>A0A381XWJ7</accession>
<reference evidence="1" key="1">
    <citation type="submission" date="2018-05" db="EMBL/GenBank/DDBJ databases">
        <authorList>
            <person name="Lanie J.A."/>
            <person name="Ng W.-L."/>
            <person name="Kazmierczak K.M."/>
            <person name="Andrzejewski T.M."/>
            <person name="Davidsen T.M."/>
            <person name="Wayne K.J."/>
            <person name="Tettelin H."/>
            <person name="Glass J.I."/>
            <person name="Rusch D."/>
            <person name="Podicherti R."/>
            <person name="Tsui H.-C.T."/>
            <person name="Winkler M.E."/>
        </authorList>
    </citation>
    <scope>NUCLEOTIDE SEQUENCE</scope>
</reference>
<protein>
    <submittedName>
        <fullName evidence="1">Uncharacterized protein</fullName>
    </submittedName>
</protein>
<evidence type="ECO:0000313" key="1">
    <source>
        <dbReference type="EMBL" id="SVA69108.1"/>
    </source>
</evidence>
<name>A0A381XWJ7_9ZZZZ</name>
<sequence length="53" mass="5867">MNSVNDDAQERRVSPFGNPRIKACLPAPRGLSQATTSFIAFSCQGIHQMRLFT</sequence>
<gene>
    <name evidence="1" type="ORF">METZ01_LOCUS121962</name>
</gene>
<proteinExistence type="predicted"/>
<dbReference type="EMBL" id="UINC01016628">
    <property type="protein sequence ID" value="SVA69108.1"/>
    <property type="molecule type" value="Genomic_DNA"/>
</dbReference>
<dbReference type="AlphaFoldDB" id="A0A381XWJ7"/>